<dbReference type="Pfam" id="PF13908">
    <property type="entry name" value="Shisa_N"/>
    <property type="match status" value="1"/>
</dbReference>
<feature type="domain" description="Shisa N-terminal" evidence="2">
    <location>
        <begin position="46"/>
        <end position="88"/>
    </location>
</feature>
<evidence type="ECO:0000313" key="3">
    <source>
        <dbReference type="EMBL" id="RNA33753.1"/>
    </source>
</evidence>
<dbReference type="InterPro" id="IPR053891">
    <property type="entry name" value="Shisa_N"/>
</dbReference>
<evidence type="ECO:0000256" key="1">
    <source>
        <dbReference type="SAM" id="Phobius"/>
    </source>
</evidence>
<keyword evidence="1" id="KW-0812">Transmembrane</keyword>
<protein>
    <recommendedName>
        <fullName evidence="2">Shisa N-terminal domain-containing protein</fullName>
    </recommendedName>
</protein>
<dbReference type="EMBL" id="REGN01001586">
    <property type="protein sequence ID" value="RNA33753.1"/>
    <property type="molecule type" value="Genomic_DNA"/>
</dbReference>
<accession>A0A3M7SD62</accession>
<feature type="transmembrane region" description="Helical" evidence="1">
    <location>
        <begin position="116"/>
        <end position="136"/>
    </location>
</feature>
<comment type="caution">
    <text evidence="3">The sequence shown here is derived from an EMBL/GenBank/DDBJ whole genome shotgun (WGS) entry which is preliminary data.</text>
</comment>
<gene>
    <name evidence="3" type="ORF">BpHYR1_000212</name>
</gene>
<organism evidence="3 4">
    <name type="scientific">Brachionus plicatilis</name>
    <name type="common">Marine rotifer</name>
    <name type="synonym">Brachionus muelleri</name>
    <dbReference type="NCBI Taxonomy" id="10195"/>
    <lineage>
        <taxon>Eukaryota</taxon>
        <taxon>Metazoa</taxon>
        <taxon>Spiralia</taxon>
        <taxon>Gnathifera</taxon>
        <taxon>Rotifera</taxon>
        <taxon>Eurotatoria</taxon>
        <taxon>Monogononta</taxon>
        <taxon>Pseudotrocha</taxon>
        <taxon>Ploima</taxon>
        <taxon>Brachionidae</taxon>
        <taxon>Brachionus</taxon>
    </lineage>
</organism>
<sequence>MINNSNLYLGQSCITILDHSFAMYNSVIIVLLIFNFINISQGYGICLPFYKNGTYNSYQLCVSYCCGECDNRFCCIDESKILNQTSCPIISTTITQSTVPSTYPGTTQGPTFFSSFWFWIILVFLIFPLMLCLALCKSLIQKKFEFQARNATQFSNFSPQQANTGIDFDTLHQFDDAPPPTYSTINLKLNNTMPKR</sequence>
<keyword evidence="1" id="KW-1133">Transmembrane helix</keyword>
<dbReference type="OrthoDB" id="10010453at2759"/>
<dbReference type="AlphaFoldDB" id="A0A3M7SD62"/>
<proteinExistence type="predicted"/>
<evidence type="ECO:0000313" key="4">
    <source>
        <dbReference type="Proteomes" id="UP000276133"/>
    </source>
</evidence>
<keyword evidence="4" id="KW-1185">Reference proteome</keyword>
<feature type="transmembrane region" description="Helical" evidence="1">
    <location>
        <begin position="21"/>
        <end position="39"/>
    </location>
</feature>
<dbReference type="Proteomes" id="UP000276133">
    <property type="component" value="Unassembled WGS sequence"/>
</dbReference>
<name>A0A3M7SD62_BRAPC</name>
<reference evidence="3 4" key="1">
    <citation type="journal article" date="2018" name="Sci. Rep.">
        <title>Genomic signatures of local adaptation to the degree of environmental predictability in rotifers.</title>
        <authorList>
            <person name="Franch-Gras L."/>
            <person name="Hahn C."/>
            <person name="Garcia-Roger E.M."/>
            <person name="Carmona M.J."/>
            <person name="Serra M."/>
            <person name="Gomez A."/>
        </authorList>
    </citation>
    <scope>NUCLEOTIDE SEQUENCE [LARGE SCALE GENOMIC DNA]</scope>
    <source>
        <strain evidence="3">HYR1</strain>
    </source>
</reference>
<keyword evidence="1" id="KW-0472">Membrane</keyword>
<evidence type="ECO:0000259" key="2">
    <source>
        <dbReference type="Pfam" id="PF13908"/>
    </source>
</evidence>